<evidence type="ECO:0000313" key="3">
    <source>
        <dbReference type="Proteomes" id="UP000727962"/>
    </source>
</evidence>
<gene>
    <name evidence="2" type="ORF">HYR64_04995</name>
</gene>
<sequence length="403" mass="42838">MAITGIGILAASALTAAAGAQTQQSPVKDVGIQTQIEIAGSGLSTLDIGRGGLFGGRGLGSRSQINFADSSLSLGAAQRLYRGGIGSFTFGGLTIDESNVGHGKQFFMHQAFADFQELRYEAYLGRTNSPAAQIVAFPTIREDDLVDFTSVLDPFSDGANAEEHRYSNVAALVINRGLRQFLNVHAQHQIDSAGVGEGDTGLNSFGLSYQYEGNPALKTIERVPSFGAGFEHRAVKQSAGGASDVIYAGGILNLQPGLVNKLDLRFLGQATFGNDTAALSSLNDTYRADQQAIALSLRKLYSPFGHPASQWALTAGAKRYSKISDANSCGVALSYAKSLGQGFDFISQVGYEHRSEVMANAFEGRRDSAVFQIGLAFNFGSTFNQSVGPRRSPTNLLHQYIPN</sequence>
<evidence type="ECO:0000313" key="2">
    <source>
        <dbReference type="EMBL" id="MBI1756448.1"/>
    </source>
</evidence>
<keyword evidence="1" id="KW-0732">Signal</keyword>
<dbReference type="AlphaFoldDB" id="A0A931PTH5"/>
<name>A0A931PTH5_FIMGI</name>
<dbReference type="EMBL" id="JACOSL010000031">
    <property type="protein sequence ID" value="MBI1756448.1"/>
    <property type="molecule type" value="Genomic_DNA"/>
</dbReference>
<reference evidence="2" key="1">
    <citation type="submission" date="2020-07" db="EMBL/GenBank/DDBJ databases">
        <title>Huge and variable diversity of episymbiotic CPR bacteria and DPANN archaea in groundwater ecosystems.</title>
        <authorList>
            <person name="He C.Y."/>
            <person name="Keren R."/>
            <person name="Whittaker M."/>
            <person name="Farag I.F."/>
            <person name="Doudna J."/>
            <person name="Cate J.H.D."/>
            <person name="Banfield J.F."/>
        </authorList>
    </citation>
    <scope>NUCLEOTIDE SEQUENCE</scope>
    <source>
        <strain evidence="2">NC_groundwater_17_Pr7_B-0.1um_64_12</strain>
    </source>
</reference>
<feature type="chain" id="PRO_5038125843" description="Porin" evidence="1">
    <location>
        <begin position="21"/>
        <end position="403"/>
    </location>
</feature>
<comment type="caution">
    <text evidence="2">The sequence shown here is derived from an EMBL/GenBank/DDBJ whole genome shotgun (WGS) entry which is preliminary data.</text>
</comment>
<dbReference type="Proteomes" id="UP000727962">
    <property type="component" value="Unassembled WGS sequence"/>
</dbReference>
<protein>
    <recommendedName>
        <fullName evidence="4">Porin</fullName>
    </recommendedName>
</protein>
<evidence type="ECO:0000256" key="1">
    <source>
        <dbReference type="SAM" id="SignalP"/>
    </source>
</evidence>
<proteinExistence type="predicted"/>
<accession>A0A931PTH5</accession>
<feature type="signal peptide" evidence="1">
    <location>
        <begin position="1"/>
        <end position="20"/>
    </location>
</feature>
<evidence type="ECO:0008006" key="4">
    <source>
        <dbReference type="Google" id="ProtNLM"/>
    </source>
</evidence>
<organism evidence="2 3">
    <name type="scientific">Fimbriimonas ginsengisoli</name>
    <dbReference type="NCBI Taxonomy" id="1005039"/>
    <lineage>
        <taxon>Bacteria</taxon>
        <taxon>Bacillati</taxon>
        <taxon>Armatimonadota</taxon>
        <taxon>Fimbriimonadia</taxon>
        <taxon>Fimbriimonadales</taxon>
        <taxon>Fimbriimonadaceae</taxon>
        <taxon>Fimbriimonas</taxon>
    </lineage>
</organism>